<evidence type="ECO:0000259" key="1">
    <source>
        <dbReference type="Pfam" id="PF21956"/>
    </source>
</evidence>
<dbReference type="AlphaFoldDB" id="A0A0G0D0Y5"/>
<sequence>MKIEIPEFVKACLWSYDIDTIDLSVLDHRTRVIQNVLNRGTSDAISWLRKIFSEKEIIEVIEKSISTDWNKKSLALWS</sequence>
<feature type="domain" description="DUF6922" evidence="1">
    <location>
        <begin position="10"/>
        <end position="61"/>
    </location>
</feature>
<dbReference type="Pfam" id="PF21956">
    <property type="entry name" value="DUF6922"/>
    <property type="match status" value="1"/>
</dbReference>
<feature type="non-terminal residue" evidence="2">
    <location>
        <position position="78"/>
    </location>
</feature>
<dbReference type="InterPro" id="IPR053830">
    <property type="entry name" value="DUF6922"/>
</dbReference>
<name>A0A0G0D0Y5_9BACT</name>
<evidence type="ECO:0000313" key="3">
    <source>
        <dbReference type="Proteomes" id="UP000034683"/>
    </source>
</evidence>
<dbReference type="Proteomes" id="UP000034683">
    <property type="component" value="Unassembled WGS sequence"/>
</dbReference>
<protein>
    <recommendedName>
        <fullName evidence="1">DUF6922 domain-containing protein</fullName>
    </recommendedName>
</protein>
<dbReference type="EMBL" id="LBRA01000017">
    <property type="protein sequence ID" value="KKP87969.1"/>
    <property type="molecule type" value="Genomic_DNA"/>
</dbReference>
<organism evidence="2 3">
    <name type="scientific">Candidatus Nomurabacteria bacterium GW2011_GWA2_35_80</name>
    <dbReference type="NCBI Taxonomy" id="1618733"/>
    <lineage>
        <taxon>Bacteria</taxon>
        <taxon>Candidatus Nomuraibacteriota</taxon>
    </lineage>
</organism>
<evidence type="ECO:0000313" key="2">
    <source>
        <dbReference type="EMBL" id="KKP87969.1"/>
    </source>
</evidence>
<comment type="caution">
    <text evidence="2">The sequence shown here is derived from an EMBL/GenBank/DDBJ whole genome shotgun (WGS) entry which is preliminary data.</text>
</comment>
<accession>A0A0G0D0Y5</accession>
<proteinExistence type="predicted"/>
<reference evidence="2 3" key="1">
    <citation type="journal article" date="2015" name="Nature">
        <title>rRNA introns, odd ribosomes, and small enigmatic genomes across a large radiation of phyla.</title>
        <authorList>
            <person name="Brown C.T."/>
            <person name="Hug L.A."/>
            <person name="Thomas B.C."/>
            <person name="Sharon I."/>
            <person name="Castelle C.J."/>
            <person name="Singh A."/>
            <person name="Wilkins M.J."/>
            <person name="Williams K.H."/>
            <person name="Banfield J.F."/>
        </authorList>
    </citation>
    <scope>NUCLEOTIDE SEQUENCE [LARGE SCALE GENOMIC DNA]</scope>
</reference>
<gene>
    <name evidence="2" type="ORF">UR92_C0017G0019</name>
</gene>